<dbReference type="InterPro" id="IPR050726">
    <property type="entry name" value="mGluR"/>
</dbReference>
<feature type="transmembrane region" description="Helical" evidence="6">
    <location>
        <begin position="313"/>
        <end position="338"/>
    </location>
</feature>
<comment type="subcellular location">
    <subcellularLocation>
        <location evidence="1">Membrane</location>
        <topology evidence="1">Multi-pass membrane protein</topology>
    </subcellularLocation>
</comment>
<evidence type="ECO:0000313" key="8">
    <source>
        <dbReference type="EMBL" id="KAJ8928283.1"/>
    </source>
</evidence>
<dbReference type="GO" id="GO:0004930">
    <property type="term" value="F:G protein-coupled receptor activity"/>
    <property type="evidence" value="ECO:0007669"/>
    <property type="project" value="InterPro"/>
</dbReference>
<organism evidence="8 9">
    <name type="scientific">Rhamnusium bicolor</name>
    <dbReference type="NCBI Taxonomy" id="1586634"/>
    <lineage>
        <taxon>Eukaryota</taxon>
        <taxon>Metazoa</taxon>
        <taxon>Ecdysozoa</taxon>
        <taxon>Arthropoda</taxon>
        <taxon>Hexapoda</taxon>
        <taxon>Insecta</taxon>
        <taxon>Pterygota</taxon>
        <taxon>Neoptera</taxon>
        <taxon>Endopterygota</taxon>
        <taxon>Coleoptera</taxon>
        <taxon>Polyphaga</taxon>
        <taxon>Cucujiformia</taxon>
        <taxon>Chrysomeloidea</taxon>
        <taxon>Cerambycidae</taxon>
        <taxon>Lepturinae</taxon>
        <taxon>Rhagiini</taxon>
        <taxon>Rhamnusium</taxon>
    </lineage>
</organism>
<feature type="domain" description="G-protein coupled receptors family 3 profile" evidence="7">
    <location>
        <begin position="386"/>
        <end position="480"/>
    </location>
</feature>
<evidence type="ECO:0000256" key="3">
    <source>
        <dbReference type="ARBA" id="ARBA00022989"/>
    </source>
</evidence>
<feature type="transmembrane region" description="Helical" evidence="6">
    <location>
        <begin position="243"/>
        <end position="268"/>
    </location>
</feature>
<evidence type="ECO:0000256" key="1">
    <source>
        <dbReference type="ARBA" id="ARBA00004141"/>
    </source>
</evidence>
<keyword evidence="2 6" id="KW-0812">Transmembrane</keyword>
<gene>
    <name evidence="8" type="ORF">NQ314_019165</name>
</gene>
<protein>
    <recommendedName>
        <fullName evidence="7">G-protein coupled receptors family 3 profile domain-containing protein</fullName>
    </recommendedName>
</protein>
<feature type="transmembrane region" description="Helical" evidence="6">
    <location>
        <begin position="280"/>
        <end position="301"/>
    </location>
</feature>
<sequence>MFFFRTNCPSVMLNITTPFIFFGYKYQIEQFVRSQNFTENFEEFNALFVPLDGSVPTDLPDKSYVIIPPHEPASNIYKKPENILPTPLLFNVANPILTYTKNIEEFITENCNETLYKVNCLRNKFNRKYRSVLMTPSSITDILKIEPLKENFVYNIFRIENVTVNLTEVIKRNSLFKPYAKIFSYSIFNDKLNPTDQYLETSIRNTSSQEYVEKCINHFLDRNFRYVLSNETMDVLYFRSESWVFAFLSLSLLGVLFCISILIFLLISIFKRDILEGNPILTLALLLGVMLLFCAVLPFSLEYNKYTKHYLCLARYLAVTLGYATVFSLLLSRCILLATASKEIGFMSHIAGPVQAFLCLFIFGVQAALSIQIIGRCLDMFRGHSFVFLMSYNTMLLLLMLCLCPLIYKCQRNYREGKYFTIAIILITCIWGIWLPCYAFLDENWKEPMLCLGLVSTAGIFLGAIFIPRTYLMTIAAARDKITSTLPSLATAASTMDIYRANTQPIYDCVNVAAINAVTVARAGVATTIPSMQQPDLYSCPALPDDDDFNFRCDTPPSTDKVTRF</sequence>
<reference evidence="8" key="1">
    <citation type="journal article" date="2023" name="Insect Mol. Biol.">
        <title>Genome sequencing provides insights into the evolution of gene families encoding plant cell wall-degrading enzymes in longhorned beetles.</title>
        <authorList>
            <person name="Shin N.R."/>
            <person name="Okamura Y."/>
            <person name="Kirsch R."/>
            <person name="Pauchet Y."/>
        </authorList>
    </citation>
    <scope>NUCLEOTIDE SEQUENCE</scope>
    <source>
        <strain evidence="8">RBIC_L_NR</strain>
    </source>
</reference>
<feature type="transmembrane region" description="Helical" evidence="6">
    <location>
        <begin position="350"/>
        <end position="374"/>
    </location>
</feature>
<feature type="transmembrane region" description="Helical" evidence="6">
    <location>
        <begin position="447"/>
        <end position="467"/>
    </location>
</feature>
<dbReference type="PANTHER" id="PTHR24060">
    <property type="entry name" value="METABOTROPIC GLUTAMATE RECEPTOR"/>
    <property type="match status" value="1"/>
</dbReference>
<comment type="caution">
    <text evidence="8">The sequence shown here is derived from an EMBL/GenBank/DDBJ whole genome shotgun (WGS) entry which is preliminary data.</text>
</comment>
<dbReference type="GO" id="GO:0005118">
    <property type="term" value="F:sevenless binding"/>
    <property type="evidence" value="ECO:0007669"/>
    <property type="project" value="InterPro"/>
</dbReference>
<keyword evidence="5" id="KW-0325">Glycoprotein</keyword>
<keyword evidence="9" id="KW-1185">Reference proteome</keyword>
<dbReference type="InterPro" id="IPR017978">
    <property type="entry name" value="GPCR_3_C"/>
</dbReference>
<dbReference type="PRINTS" id="PR01223">
    <property type="entry name" value="BRIDEOF7LESS"/>
</dbReference>
<dbReference type="GO" id="GO:0016020">
    <property type="term" value="C:membrane"/>
    <property type="evidence" value="ECO:0007669"/>
    <property type="project" value="UniProtKB-SubCell"/>
</dbReference>
<evidence type="ECO:0000313" key="9">
    <source>
        <dbReference type="Proteomes" id="UP001162156"/>
    </source>
</evidence>
<evidence type="ECO:0000256" key="6">
    <source>
        <dbReference type="SAM" id="Phobius"/>
    </source>
</evidence>
<dbReference type="InterPro" id="IPR002956">
    <property type="entry name" value="Bride_of_7less"/>
</dbReference>
<dbReference type="AlphaFoldDB" id="A0AAV8WP39"/>
<dbReference type="Proteomes" id="UP001162156">
    <property type="component" value="Unassembled WGS sequence"/>
</dbReference>
<dbReference type="GO" id="GO:0007601">
    <property type="term" value="P:visual perception"/>
    <property type="evidence" value="ECO:0007669"/>
    <property type="project" value="InterPro"/>
</dbReference>
<evidence type="ECO:0000256" key="5">
    <source>
        <dbReference type="ARBA" id="ARBA00023180"/>
    </source>
</evidence>
<evidence type="ECO:0000259" key="7">
    <source>
        <dbReference type="PROSITE" id="PS50259"/>
    </source>
</evidence>
<dbReference type="EMBL" id="JANEYF010005420">
    <property type="protein sequence ID" value="KAJ8928283.1"/>
    <property type="molecule type" value="Genomic_DNA"/>
</dbReference>
<evidence type="ECO:0000256" key="2">
    <source>
        <dbReference type="ARBA" id="ARBA00022692"/>
    </source>
</evidence>
<feature type="transmembrane region" description="Helical" evidence="6">
    <location>
        <begin position="386"/>
        <end position="408"/>
    </location>
</feature>
<proteinExistence type="predicted"/>
<keyword evidence="3 6" id="KW-1133">Transmembrane helix</keyword>
<accession>A0AAV8WP39</accession>
<dbReference type="Pfam" id="PF00003">
    <property type="entry name" value="7tm_3"/>
    <property type="match status" value="1"/>
</dbReference>
<name>A0AAV8WP39_9CUCU</name>
<evidence type="ECO:0000256" key="4">
    <source>
        <dbReference type="ARBA" id="ARBA00023136"/>
    </source>
</evidence>
<feature type="transmembrane region" description="Helical" evidence="6">
    <location>
        <begin position="420"/>
        <end position="441"/>
    </location>
</feature>
<dbReference type="PROSITE" id="PS50259">
    <property type="entry name" value="G_PROTEIN_RECEP_F3_4"/>
    <property type="match status" value="1"/>
</dbReference>
<keyword evidence="4 6" id="KW-0472">Membrane</keyword>